<gene>
    <name evidence="13" type="ORF">SAMN05421721_12118</name>
</gene>
<keyword evidence="5 11" id="KW-0812">Transmembrane</keyword>
<dbReference type="InterPro" id="IPR006665">
    <property type="entry name" value="OmpA-like"/>
</dbReference>
<accession>A0A1I4SSH8</accession>
<comment type="similarity">
    <text evidence="3">Belongs to the MotB family.</text>
</comment>
<evidence type="ECO:0000256" key="5">
    <source>
        <dbReference type="ARBA" id="ARBA00022692"/>
    </source>
</evidence>
<dbReference type="GO" id="GO:0005886">
    <property type="term" value="C:plasma membrane"/>
    <property type="evidence" value="ECO:0007669"/>
    <property type="project" value="UniProtKB-SubCell"/>
</dbReference>
<dbReference type="EMBL" id="FOUO01000021">
    <property type="protein sequence ID" value="SFM67290.1"/>
    <property type="molecule type" value="Genomic_DNA"/>
</dbReference>
<evidence type="ECO:0000256" key="4">
    <source>
        <dbReference type="ARBA" id="ARBA00022475"/>
    </source>
</evidence>
<dbReference type="STRING" id="195064.SAMN05421721_12118"/>
<keyword evidence="7 9" id="KW-0472">Membrane</keyword>
<evidence type="ECO:0000259" key="12">
    <source>
        <dbReference type="PROSITE" id="PS51123"/>
    </source>
</evidence>
<evidence type="ECO:0000256" key="3">
    <source>
        <dbReference type="ARBA" id="ARBA00008914"/>
    </source>
</evidence>
<dbReference type="CDD" id="cd07185">
    <property type="entry name" value="OmpA_C-like"/>
    <property type="match status" value="1"/>
</dbReference>
<dbReference type="InterPro" id="IPR050330">
    <property type="entry name" value="Bact_OuterMem_StrucFunc"/>
</dbReference>
<keyword evidence="4" id="KW-1003">Cell membrane</keyword>
<keyword evidence="8" id="KW-0998">Cell outer membrane</keyword>
<reference evidence="13 14" key="1">
    <citation type="submission" date="2016-10" db="EMBL/GenBank/DDBJ databases">
        <authorList>
            <person name="de Groot N.N."/>
        </authorList>
    </citation>
    <scope>NUCLEOTIDE SEQUENCE [LARGE SCALE GENOMIC DNA]</scope>
    <source>
        <strain evidence="13 14">DSM 4180</strain>
    </source>
</reference>
<evidence type="ECO:0000256" key="1">
    <source>
        <dbReference type="ARBA" id="ARBA00004162"/>
    </source>
</evidence>
<dbReference type="Pfam" id="PF00691">
    <property type="entry name" value="OmpA"/>
    <property type="match status" value="1"/>
</dbReference>
<feature type="region of interest" description="Disordered" evidence="10">
    <location>
        <begin position="1"/>
        <end position="37"/>
    </location>
</feature>
<organism evidence="13 14">
    <name type="scientific">Ectothiorhodospira mobilis</name>
    <dbReference type="NCBI Taxonomy" id="195064"/>
    <lineage>
        <taxon>Bacteria</taxon>
        <taxon>Pseudomonadati</taxon>
        <taxon>Pseudomonadota</taxon>
        <taxon>Gammaproteobacteria</taxon>
        <taxon>Chromatiales</taxon>
        <taxon>Ectothiorhodospiraceae</taxon>
        <taxon>Ectothiorhodospira</taxon>
    </lineage>
</organism>
<proteinExistence type="inferred from homology"/>
<dbReference type="InterPro" id="IPR036737">
    <property type="entry name" value="OmpA-like_sf"/>
</dbReference>
<dbReference type="GO" id="GO:0009279">
    <property type="term" value="C:cell outer membrane"/>
    <property type="evidence" value="ECO:0007669"/>
    <property type="project" value="UniProtKB-SubCell"/>
</dbReference>
<dbReference type="PRINTS" id="PR01021">
    <property type="entry name" value="OMPADOMAIN"/>
</dbReference>
<evidence type="ECO:0000256" key="2">
    <source>
        <dbReference type="ARBA" id="ARBA00004442"/>
    </source>
</evidence>
<evidence type="ECO:0000256" key="11">
    <source>
        <dbReference type="SAM" id="Phobius"/>
    </source>
</evidence>
<dbReference type="SUPFAM" id="SSF103088">
    <property type="entry name" value="OmpA-like"/>
    <property type="match status" value="1"/>
</dbReference>
<protein>
    <submittedName>
        <fullName evidence="13">Chemotaxis protein MotB</fullName>
    </submittedName>
</protein>
<dbReference type="PROSITE" id="PS51123">
    <property type="entry name" value="OMPA_2"/>
    <property type="match status" value="1"/>
</dbReference>
<evidence type="ECO:0000256" key="10">
    <source>
        <dbReference type="SAM" id="MobiDB-lite"/>
    </source>
</evidence>
<name>A0A1I4SSH8_ECTMO</name>
<sequence>MPERWAGWRMEDTTGKAPVSSRYGAGGAPPERPGEPLRRRTRAFEFAQEPPKEDENAWLLTYLDLLTLIVVFFVLLLAYSTVNEETRQRELVDPFSVELGYEHRPEPVPPLVDPVAPDSAARLARRVDASLADTGLSDQVEILNTPGEVELRLNEGILFPSGRAELRPEGTRLLDALVPMLRSDVERITVEGHTDNRPIITERFPSNWELSAHRATVVVRYLIRQGLPAQRLEAVGLADTRPVADNATEEGRARNRRVSLLVQMAR</sequence>
<dbReference type="AlphaFoldDB" id="A0A1I4SSH8"/>
<dbReference type="PANTHER" id="PTHR30329:SF21">
    <property type="entry name" value="LIPOPROTEIN YIAD-RELATED"/>
    <property type="match status" value="1"/>
</dbReference>
<dbReference type="Gene3D" id="3.30.1330.60">
    <property type="entry name" value="OmpA-like domain"/>
    <property type="match status" value="1"/>
</dbReference>
<comment type="subcellular location">
    <subcellularLocation>
        <location evidence="1">Cell membrane</location>
        <topology evidence="1">Single-pass membrane protein</topology>
    </subcellularLocation>
    <subcellularLocation>
        <location evidence="2">Cell outer membrane</location>
    </subcellularLocation>
</comment>
<evidence type="ECO:0000256" key="6">
    <source>
        <dbReference type="ARBA" id="ARBA00022989"/>
    </source>
</evidence>
<evidence type="ECO:0000256" key="9">
    <source>
        <dbReference type="PROSITE-ProRule" id="PRU00473"/>
    </source>
</evidence>
<dbReference type="RefSeq" id="WP_177217666.1">
    <property type="nucleotide sequence ID" value="NZ_FOUO01000021.1"/>
</dbReference>
<evidence type="ECO:0000313" key="13">
    <source>
        <dbReference type="EMBL" id="SFM67290.1"/>
    </source>
</evidence>
<dbReference type="Proteomes" id="UP000199556">
    <property type="component" value="Unassembled WGS sequence"/>
</dbReference>
<feature type="transmembrane region" description="Helical" evidence="11">
    <location>
        <begin position="59"/>
        <end position="79"/>
    </location>
</feature>
<evidence type="ECO:0000256" key="8">
    <source>
        <dbReference type="ARBA" id="ARBA00023237"/>
    </source>
</evidence>
<dbReference type="InterPro" id="IPR025713">
    <property type="entry name" value="MotB-like_N_dom"/>
</dbReference>
<keyword evidence="14" id="KW-1185">Reference proteome</keyword>
<evidence type="ECO:0000256" key="7">
    <source>
        <dbReference type="ARBA" id="ARBA00023136"/>
    </source>
</evidence>
<evidence type="ECO:0000313" key="14">
    <source>
        <dbReference type="Proteomes" id="UP000199556"/>
    </source>
</evidence>
<dbReference type="Pfam" id="PF13677">
    <property type="entry name" value="MotB_plug"/>
    <property type="match status" value="1"/>
</dbReference>
<keyword evidence="6 11" id="KW-1133">Transmembrane helix</keyword>
<feature type="domain" description="OmpA-like" evidence="12">
    <location>
        <begin position="146"/>
        <end position="266"/>
    </location>
</feature>
<dbReference type="InterPro" id="IPR006664">
    <property type="entry name" value="OMP_bac"/>
</dbReference>
<dbReference type="PANTHER" id="PTHR30329">
    <property type="entry name" value="STATOR ELEMENT OF FLAGELLAR MOTOR COMPLEX"/>
    <property type="match status" value="1"/>
</dbReference>